<dbReference type="AlphaFoldDB" id="A0A0L8IDP9"/>
<evidence type="ECO:0000313" key="2">
    <source>
        <dbReference type="EMBL" id="KOF99591.1"/>
    </source>
</evidence>
<dbReference type="OrthoDB" id="10321341at2759"/>
<feature type="chain" id="PRO_5005584337" evidence="1">
    <location>
        <begin position="25"/>
        <end position="117"/>
    </location>
</feature>
<reference evidence="2" key="1">
    <citation type="submission" date="2015-07" db="EMBL/GenBank/DDBJ databases">
        <title>MeaNS - Measles Nucleotide Surveillance Program.</title>
        <authorList>
            <person name="Tran T."/>
            <person name="Druce J."/>
        </authorList>
    </citation>
    <scope>NUCLEOTIDE SEQUENCE</scope>
    <source>
        <strain evidence="2">UCB-OBI-ISO-001</strain>
        <tissue evidence="2">Gonad</tissue>
    </source>
</reference>
<protein>
    <submittedName>
        <fullName evidence="2">Uncharacterized protein</fullName>
    </submittedName>
</protein>
<name>A0A0L8IDP9_OCTBM</name>
<sequence>MTRSITFCLLVLTAVIAFIREVDAECIGCMVDGKCRESKESWTERKGDTCATKLCQPKVNQTWRVFTKKVSCLKEDGKCVGKGTTWTTMKGGKCWTHECIISPLNKVTISSKVGGKC</sequence>
<gene>
    <name evidence="2" type="ORF">OCBIM_22014619mg</name>
</gene>
<organism evidence="2">
    <name type="scientific">Octopus bimaculoides</name>
    <name type="common">California two-spotted octopus</name>
    <dbReference type="NCBI Taxonomy" id="37653"/>
    <lineage>
        <taxon>Eukaryota</taxon>
        <taxon>Metazoa</taxon>
        <taxon>Spiralia</taxon>
        <taxon>Lophotrochozoa</taxon>
        <taxon>Mollusca</taxon>
        <taxon>Cephalopoda</taxon>
        <taxon>Coleoidea</taxon>
        <taxon>Octopodiformes</taxon>
        <taxon>Octopoda</taxon>
        <taxon>Incirrata</taxon>
        <taxon>Octopodidae</taxon>
        <taxon>Octopus</taxon>
    </lineage>
</organism>
<accession>A0A0L8IDP9</accession>
<dbReference type="EMBL" id="KQ415934">
    <property type="protein sequence ID" value="KOF99591.1"/>
    <property type="molecule type" value="Genomic_DNA"/>
</dbReference>
<keyword evidence="1" id="KW-0732">Signal</keyword>
<feature type="signal peptide" evidence="1">
    <location>
        <begin position="1"/>
        <end position="24"/>
    </location>
</feature>
<evidence type="ECO:0000256" key="1">
    <source>
        <dbReference type="SAM" id="SignalP"/>
    </source>
</evidence>
<proteinExistence type="predicted"/>